<dbReference type="PANTHER" id="PTHR32361">
    <property type="entry name" value="FERRIC/CUPRIC REDUCTASE TRANSMEMBRANE COMPONENT"/>
    <property type="match status" value="1"/>
</dbReference>
<dbReference type="Pfam" id="PF08022">
    <property type="entry name" value="FAD_binding_8"/>
    <property type="match status" value="1"/>
</dbReference>
<keyword evidence="5 13" id="KW-0812">Transmembrane</keyword>
<dbReference type="STRING" id="418784.A0A2P7YT02"/>
<feature type="domain" description="FAD-binding FR-type" evidence="15">
    <location>
        <begin position="421"/>
        <end position="527"/>
    </location>
</feature>
<feature type="transmembrane region" description="Helical" evidence="13">
    <location>
        <begin position="374"/>
        <end position="394"/>
    </location>
</feature>
<keyword evidence="17" id="KW-1185">Reference proteome</keyword>
<feature type="chain" id="PRO_5015118355" description="FAD-binding FR-type domain-containing protein" evidence="14">
    <location>
        <begin position="21"/>
        <end position="698"/>
    </location>
</feature>
<evidence type="ECO:0000256" key="12">
    <source>
        <dbReference type="ARBA" id="ARBA00023180"/>
    </source>
</evidence>
<dbReference type="InterPro" id="IPR013112">
    <property type="entry name" value="FAD-bd_8"/>
</dbReference>
<keyword evidence="11 13" id="KW-0472">Membrane</keyword>
<keyword evidence="7" id="KW-0249">Electron transport</keyword>
<dbReference type="PROSITE" id="PS51384">
    <property type="entry name" value="FAD_FR"/>
    <property type="match status" value="1"/>
</dbReference>
<dbReference type="RefSeq" id="XP_024714296.1">
    <property type="nucleotide sequence ID" value="XM_024857797.1"/>
</dbReference>
<dbReference type="PANTHER" id="PTHR32361:SF9">
    <property type="entry name" value="FERRIC REDUCTASE TRANSMEMBRANE COMPONENT 3-RELATED"/>
    <property type="match status" value="1"/>
</dbReference>
<dbReference type="SFLD" id="SFLDS00052">
    <property type="entry name" value="Ferric_Reductase_Domain"/>
    <property type="match status" value="1"/>
</dbReference>
<keyword evidence="4" id="KW-0285">Flavoprotein</keyword>
<dbReference type="AlphaFoldDB" id="A0A2P7YT02"/>
<evidence type="ECO:0000313" key="16">
    <source>
        <dbReference type="EMBL" id="PSK39110.1"/>
    </source>
</evidence>
<evidence type="ECO:0000256" key="13">
    <source>
        <dbReference type="SAM" id="Phobius"/>
    </source>
</evidence>
<dbReference type="GeneID" id="36565812"/>
<keyword evidence="6" id="KW-0274">FAD</keyword>
<dbReference type="GO" id="GO:0000293">
    <property type="term" value="F:ferric-chelate reductase activity"/>
    <property type="evidence" value="ECO:0007669"/>
    <property type="project" value="UniProtKB-ARBA"/>
</dbReference>
<dbReference type="Proteomes" id="UP000241107">
    <property type="component" value="Unassembled WGS sequence"/>
</dbReference>
<dbReference type="CDD" id="cd06186">
    <property type="entry name" value="NOX_Duox_like_FAD_NADP"/>
    <property type="match status" value="1"/>
</dbReference>
<feature type="signal peptide" evidence="14">
    <location>
        <begin position="1"/>
        <end position="20"/>
    </location>
</feature>
<evidence type="ECO:0000256" key="14">
    <source>
        <dbReference type="SAM" id="SignalP"/>
    </source>
</evidence>
<evidence type="ECO:0000256" key="2">
    <source>
        <dbReference type="ARBA" id="ARBA00006278"/>
    </source>
</evidence>
<protein>
    <recommendedName>
        <fullName evidence="15">FAD-binding FR-type domain-containing protein</fullName>
    </recommendedName>
</protein>
<dbReference type="Gene3D" id="3.40.50.80">
    <property type="entry name" value="Nucleotide-binding domain of ferredoxin-NADP reductase (FNR) module"/>
    <property type="match status" value="1"/>
</dbReference>
<proteinExistence type="inferred from homology"/>
<evidence type="ECO:0000256" key="1">
    <source>
        <dbReference type="ARBA" id="ARBA00004141"/>
    </source>
</evidence>
<dbReference type="InterPro" id="IPR017927">
    <property type="entry name" value="FAD-bd_FR_type"/>
</dbReference>
<dbReference type="SFLD" id="SFLDG01168">
    <property type="entry name" value="Ferric_reductase_subgroup_(FRE"/>
    <property type="match status" value="1"/>
</dbReference>
<keyword evidence="14" id="KW-0732">Signal</keyword>
<dbReference type="InterPro" id="IPR013130">
    <property type="entry name" value="Fe3_Rdtase_TM_dom"/>
</dbReference>
<evidence type="ECO:0000259" key="15">
    <source>
        <dbReference type="PROSITE" id="PS51384"/>
    </source>
</evidence>
<dbReference type="SUPFAM" id="SSF52343">
    <property type="entry name" value="Ferredoxin reductase-like, C-terminal NADP-linked domain"/>
    <property type="match status" value="1"/>
</dbReference>
<dbReference type="InterPro" id="IPR039261">
    <property type="entry name" value="FNR_nucleotide-bd"/>
</dbReference>
<evidence type="ECO:0000256" key="3">
    <source>
        <dbReference type="ARBA" id="ARBA00022448"/>
    </source>
</evidence>
<dbReference type="Pfam" id="PF01794">
    <property type="entry name" value="Ferric_reduct"/>
    <property type="match status" value="1"/>
</dbReference>
<dbReference type="VEuPathDB" id="FungiDB:C7M61_002423"/>
<evidence type="ECO:0000256" key="4">
    <source>
        <dbReference type="ARBA" id="ARBA00022630"/>
    </source>
</evidence>
<feature type="transmembrane region" description="Helical" evidence="13">
    <location>
        <begin position="349"/>
        <end position="367"/>
    </location>
</feature>
<keyword evidence="9" id="KW-0560">Oxidoreductase</keyword>
<comment type="subcellular location">
    <subcellularLocation>
        <location evidence="1">Membrane</location>
        <topology evidence="1">Multi-pass membrane protein</topology>
    </subcellularLocation>
</comment>
<evidence type="ECO:0000256" key="6">
    <source>
        <dbReference type="ARBA" id="ARBA00022827"/>
    </source>
</evidence>
<keyword evidence="3" id="KW-0813">Transport</keyword>
<dbReference type="InterPro" id="IPR013121">
    <property type="entry name" value="Fe_red_NAD-bd_6"/>
</dbReference>
<dbReference type="Pfam" id="PF08030">
    <property type="entry name" value="NAD_binding_6"/>
    <property type="match status" value="1"/>
</dbReference>
<feature type="transmembrane region" description="Helical" evidence="13">
    <location>
        <begin position="156"/>
        <end position="175"/>
    </location>
</feature>
<evidence type="ECO:0000256" key="5">
    <source>
        <dbReference type="ARBA" id="ARBA00022692"/>
    </source>
</evidence>
<name>A0A2P7YT02_9ASCO</name>
<organism evidence="16 17">
    <name type="scientific">Candidozyma pseudohaemuli</name>
    <dbReference type="NCBI Taxonomy" id="418784"/>
    <lineage>
        <taxon>Eukaryota</taxon>
        <taxon>Fungi</taxon>
        <taxon>Dikarya</taxon>
        <taxon>Ascomycota</taxon>
        <taxon>Saccharomycotina</taxon>
        <taxon>Pichiomycetes</taxon>
        <taxon>Metschnikowiaceae</taxon>
        <taxon>Candidozyma</taxon>
    </lineage>
</organism>
<dbReference type="GO" id="GO:0006826">
    <property type="term" value="P:iron ion transport"/>
    <property type="evidence" value="ECO:0007669"/>
    <property type="project" value="TreeGrafter"/>
</dbReference>
<dbReference type="GO" id="GO:0006879">
    <property type="term" value="P:intracellular iron ion homeostasis"/>
    <property type="evidence" value="ECO:0007669"/>
    <property type="project" value="TreeGrafter"/>
</dbReference>
<dbReference type="GO" id="GO:0005886">
    <property type="term" value="C:plasma membrane"/>
    <property type="evidence" value="ECO:0007669"/>
    <property type="project" value="TreeGrafter"/>
</dbReference>
<dbReference type="InterPro" id="IPR051410">
    <property type="entry name" value="Ferric/Cupric_Reductase"/>
</dbReference>
<keyword evidence="10" id="KW-0406">Ion transport</keyword>
<evidence type="ECO:0000256" key="7">
    <source>
        <dbReference type="ARBA" id="ARBA00022982"/>
    </source>
</evidence>
<evidence type="ECO:0000256" key="8">
    <source>
        <dbReference type="ARBA" id="ARBA00022989"/>
    </source>
</evidence>
<sequence length="698" mass="79638">MVCFTKLLAAVSVTAATASASSDGFMIYHKNQLTVDACDTILGKTATLYGKKDKAAFCNVDNQPALGSMAHCLKQMPNPKAVSVFLEGCSKYKLTEEQLWDAYDNATSYLVTNTSAVPGFNKTKLFSLPVKISQKKIDGAYHSVLHRYYNYNYAHYYSWVLLAYWGVVVVIAGLCRLAKFAFPGFVHSLNGKVSNTYRRYITLPGLFNGKVSEHATLFKAIQYVIPTRLETILIFIWFVLCVAFNVANFQHDVPNPIWPKKEVELGRKIADRSGIIAIYMVPQLVLFAGRNNFMEYISGWSYSRFNLIHQWYARILFIVIIVHGVGMTLNGVGVGKYVKRNGEMYMKLGYVATIAAAIMMAHSLSFLRQKNYEFFVLSHNVLAILFIAGTWVHIADHAFQQYMYAATAIWAFDKFARLCRLAWFGIKTAEVQLFDDENLRVKIPRNKYWKPFPMAHCFIYFFRANCFWQSHPFTVLDSVVEEQTITFYIKVKGGMLSSLCQYLSLQPERKARIKCSVEGPYGHKTPLQHYQDVIFLAGGRGIPGLYSGAWDLTKRQGNQRIKLYWMIRHWSLIEWFYEELQRLKDTTVQPIVYVTRPEENLGSAFVQSFDDTASEEKKSEGEDVDVAAAIRSQFPFVEFREGRPDVESLIKDDISEAHGAVAFVACGHGSLVDYLRKVIAENLPEGKRVDFYDQMQTW</sequence>
<dbReference type="GO" id="GO:0015677">
    <property type="term" value="P:copper ion import"/>
    <property type="evidence" value="ECO:0007669"/>
    <property type="project" value="TreeGrafter"/>
</dbReference>
<evidence type="ECO:0000256" key="11">
    <source>
        <dbReference type="ARBA" id="ARBA00023136"/>
    </source>
</evidence>
<accession>A0A2P7YT02</accession>
<gene>
    <name evidence="16" type="ORF">C7M61_002423</name>
</gene>
<comment type="similarity">
    <text evidence="2">Belongs to the ferric reductase (FRE) family.</text>
</comment>
<evidence type="ECO:0000256" key="9">
    <source>
        <dbReference type="ARBA" id="ARBA00023002"/>
    </source>
</evidence>
<feature type="transmembrane region" description="Helical" evidence="13">
    <location>
        <begin position="311"/>
        <end position="329"/>
    </location>
</feature>
<evidence type="ECO:0000256" key="10">
    <source>
        <dbReference type="ARBA" id="ARBA00023065"/>
    </source>
</evidence>
<comment type="caution">
    <text evidence="16">The sequence shown here is derived from an EMBL/GenBank/DDBJ whole genome shotgun (WGS) entry which is preliminary data.</text>
</comment>
<dbReference type="OrthoDB" id="4494341at2759"/>
<keyword evidence="8 13" id="KW-1133">Transmembrane helix</keyword>
<evidence type="ECO:0000313" key="17">
    <source>
        <dbReference type="Proteomes" id="UP000241107"/>
    </source>
</evidence>
<keyword evidence="12" id="KW-0325">Glycoprotein</keyword>
<reference evidence="16 17" key="1">
    <citation type="submission" date="2018-03" db="EMBL/GenBank/DDBJ databases">
        <title>Candida pseudohaemulonii genome assembly and annotation.</title>
        <authorList>
            <person name="Munoz J.F."/>
            <person name="Gade L.G."/>
            <person name="Chow N.A."/>
            <person name="Litvintseva A.P."/>
            <person name="Loparev V.N."/>
            <person name="Cuomo C.A."/>
        </authorList>
    </citation>
    <scope>NUCLEOTIDE SEQUENCE [LARGE SCALE GENOMIC DNA]</scope>
    <source>
        <strain evidence="16 17">B12108</strain>
    </source>
</reference>
<feature type="transmembrane region" description="Helical" evidence="13">
    <location>
        <begin position="229"/>
        <end position="249"/>
    </location>
</feature>
<dbReference type="EMBL" id="PYFQ01000004">
    <property type="protein sequence ID" value="PSK39110.1"/>
    <property type="molecule type" value="Genomic_DNA"/>
</dbReference>